<evidence type="ECO:0000256" key="1">
    <source>
        <dbReference type="SAM" id="MobiDB-lite"/>
    </source>
</evidence>
<evidence type="ECO:0000313" key="3">
    <source>
        <dbReference type="Proteomes" id="UP000232633"/>
    </source>
</evidence>
<protein>
    <submittedName>
        <fullName evidence="2">Phosphoprotein</fullName>
    </submittedName>
</protein>
<feature type="compositionally biased region" description="Polar residues" evidence="1">
    <location>
        <begin position="227"/>
        <end position="251"/>
    </location>
</feature>
<dbReference type="RefSeq" id="YP_009505521.1">
    <property type="nucleotide sequence ID" value="NC_038284.1"/>
</dbReference>
<dbReference type="EMBL" id="FJ952155">
    <property type="protein sequence ID" value="ADB88759.1"/>
    <property type="molecule type" value="Viral_cRNA"/>
</dbReference>
<reference evidence="2 3" key="1">
    <citation type="journal article" date="2011" name="Virus Res.">
        <title>Characterization of Durham virus, a novel rhabdovirus that encodes both a C and SH protein.</title>
        <authorList>
            <person name="Allison A.B."/>
            <person name="Palacios G."/>
            <person name="Travassos da Rosa A."/>
            <person name="Popov V.L."/>
            <person name="Lu L."/>
            <person name="Xiao S.Y."/>
            <person name="Detoy K."/>
            <person name="Briese T."/>
            <person name="Lipkin W.I."/>
            <person name="Keel M.K."/>
            <person name="Stallknecht D.E."/>
            <person name="Bishop G.R."/>
            <person name="Tesh R.B."/>
        </authorList>
    </citation>
    <scope>NUCLEOTIDE SEQUENCE [LARGE SCALE GENOMIC DNA]</scope>
</reference>
<name>D6C4E4_9RHAB</name>
<sequence length="337" mass="36551">MSEQIRKVDLTKGHYDLSKLVDICQEFERGMDEDTGGLGGDLSGEVGAGLGSISDRSGASDHSSGLFSRNEGTVSIVCEEVVSDDDNTGLGGGDQVSDTINLGFDKLNIEPNQPSSQTGRTRPDCYRAGCPKQISGRIDGASLPGNISAGIVLDYAAIAQCSVEDHLKLMFHQLFQQIGEVVGWKIDTYQDTILFITPGTTKTNTCHHDAGPVIKTEATPVPAKVEQPSSSPTKAATTPVQQNNPPSQSNKGPDHQTQHRPLDKEDAWGHWRSKLVSGIELKDNHSGKSVVIDRDTFGFEDLEMDEFQWDPSMSIEEITVKALDHLGLLDYIKLCLD</sequence>
<evidence type="ECO:0000313" key="2">
    <source>
        <dbReference type="EMBL" id="ADB88759.1"/>
    </source>
</evidence>
<dbReference type="GeneID" id="37616361"/>
<accession>D6C4E4</accession>
<feature type="region of interest" description="Disordered" evidence="1">
    <location>
        <begin position="206"/>
        <end position="266"/>
    </location>
</feature>
<keyword evidence="3" id="KW-1185">Reference proteome</keyword>
<dbReference type="KEGG" id="vg:37616361"/>
<proteinExistence type="predicted"/>
<feature type="compositionally biased region" description="Basic and acidic residues" evidence="1">
    <location>
        <begin position="252"/>
        <end position="266"/>
    </location>
</feature>
<organism evidence="2 3">
    <name type="scientific">Durham virus</name>
    <dbReference type="NCBI Taxonomy" id="710545"/>
    <lineage>
        <taxon>Viruses</taxon>
        <taxon>Riboviria</taxon>
        <taxon>Orthornavirae</taxon>
        <taxon>Negarnaviricota</taxon>
        <taxon>Haploviricotina</taxon>
        <taxon>Monjiviricetes</taxon>
        <taxon>Mononegavirales</taxon>
        <taxon>Rhabdoviridae</taxon>
        <taxon>Alpharhabdovirinae</taxon>
        <taxon>Tupavirus</taxon>
        <taxon>Tupavirus durham</taxon>
    </lineage>
</organism>
<dbReference type="Proteomes" id="UP000232633">
    <property type="component" value="Segment"/>
</dbReference>